<reference evidence="2 3" key="1">
    <citation type="submission" date="2023-11" db="EMBL/GenBank/DDBJ databases">
        <title>Analysis of the Genomes of Mucilaginibacter gossypii cycad 4 and M. sabulilitoris SNA2: microbes with the potential for plant growth promotion.</title>
        <authorList>
            <person name="Hirsch A.M."/>
            <person name="Humm E."/>
            <person name="Rubbi M."/>
            <person name="Del Vecchio G."/>
            <person name="Ha S.M."/>
            <person name="Pellegrini M."/>
            <person name="Gunsalus R.P."/>
        </authorList>
    </citation>
    <scope>NUCLEOTIDE SEQUENCE [LARGE SCALE GENOMIC DNA]</scope>
    <source>
        <strain evidence="2 3">SNA2</strain>
    </source>
</reference>
<dbReference type="RefSeq" id="WP_321563928.1">
    <property type="nucleotide sequence ID" value="NZ_CP139558.1"/>
</dbReference>
<keyword evidence="1" id="KW-0812">Transmembrane</keyword>
<feature type="transmembrane region" description="Helical" evidence="1">
    <location>
        <begin position="148"/>
        <end position="169"/>
    </location>
</feature>
<evidence type="ECO:0000313" key="2">
    <source>
        <dbReference type="EMBL" id="WPU94813.1"/>
    </source>
</evidence>
<proteinExistence type="predicted"/>
<organism evidence="2 3">
    <name type="scientific">Mucilaginibacter sabulilitoris</name>
    <dbReference type="NCBI Taxonomy" id="1173583"/>
    <lineage>
        <taxon>Bacteria</taxon>
        <taxon>Pseudomonadati</taxon>
        <taxon>Bacteroidota</taxon>
        <taxon>Sphingobacteriia</taxon>
        <taxon>Sphingobacteriales</taxon>
        <taxon>Sphingobacteriaceae</taxon>
        <taxon>Mucilaginibacter</taxon>
    </lineage>
</organism>
<dbReference type="EMBL" id="CP139558">
    <property type="protein sequence ID" value="WPU94813.1"/>
    <property type="molecule type" value="Genomic_DNA"/>
</dbReference>
<feature type="transmembrane region" description="Helical" evidence="1">
    <location>
        <begin position="118"/>
        <end position="136"/>
    </location>
</feature>
<name>A0ABZ0TP08_9SPHI</name>
<evidence type="ECO:0000313" key="3">
    <source>
        <dbReference type="Proteomes" id="UP001324380"/>
    </source>
</evidence>
<keyword evidence="1" id="KW-0472">Membrane</keyword>
<sequence>MALQQEIKRQAVVVIHGMGEQRPMETLRSFVRGVKAVLEQTDPDEKRSTVRSKPDSIGDIYETVRLSMDSTRKRPITDFYEFYWAHNMRDTKFSEMWTWIMRLVFTPVKKVPPRLQKLWWTIWILFAAVMAVVIVLSSKDNLSTLKRILAPVITLFVFPFLLSAVGSFAKSVFLNSAGDAARYFTPEPDNIGERSRIRQQGILFLQKLHTIMSTEKVDRIIVVAHSLGTVVAYDLMRLLWTEYNTIYKPHLLVKQPFLEQLDKFQVDEHNLDEFRALQFAAWDEQKANGNPWLISDFVTLGAAINAADYFMVTNESFENLIRQREMPVCPPAKDEKDQSMLYKCWPPFEIEGQKRTIKLLNHGALFAVTRWTNIYYSCDYVGGPMQRKFRNGIKDIVIKRKSPWFFPGGHTDYWNLDDSQNAIKEIIAAMTL</sequence>
<protein>
    <submittedName>
        <fullName evidence="2">Uncharacterized protein</fullName>
    </submittedName>
</protein>
<dbReference type="Proteomes" id="UP001324380">
    <property type="component" value="Chromosome"/>
</dbReference>
<evidence type="ECO:0000256" key="1">
    <source>
        <dbReference type="SAM" id="Phobius"/>
    </source>
</evidence>
<keyword evidence="3" id="KW-1185">Reference proteome</keyword>
<accession>A0ABZ0TP08</accession>
<gene>
    <name evidence="2" type="ORF">SNE25_04665</name>
</gene>
<keyword evidence="1" id="KW-1133">Transmembrane helix</keyword>